<proteinExistence type="predicted"/>
<dbReference type="InterPro" id="IPR038728">
    <property type="entry name" value="YkvI-like"/>
</dbReference>
<feature type="transmembrane region" description="Helical" evidence="1">
    <location>
        <begin position="117"/>
        <end position="136"/>
    </location>
</feature>
<feature type="transmembrane region" description="Helical" evidence="1">
    <location>
        <begin position="221"/>
        <end position="244"/>
    </location>
</feature>
<feature type="transmembrane region" description="Helical" evidence="1">
    <location>
        <begin position="329"/>
        <end position="348"/>
    </location>
</feature>
<evidence type="ECO:0000313" key="3">
    <source>
        <dbReference type="Proteomes" id="UP001597373"/>
    </source>
</evidence>
<comment type="caution">
    <text evidence="2">The sequence shown here is derived from an EMBL/GenBank/DDBJ whole genome shotgun (WGS) entry which is preliminary data.</text>
</comment>
<dbReference type="Proteomes" id="UP001597373">
    <property type="component" value="Unassembled WGS sequence"/>
</dbReference>
<sequence length="366" mass="38668">MRGFREIARIAAAFVGIIVGAGFASGQEIVQFFSSFGITGLAGVAFSTILFTLFAAALSGLGHHFNAASHKDALYAISGYPASVFLDALITIFMLAVLVIMFAGGSALVEQLSGVPAIWGALLITAISVLIVWLGLQKLITIICCVTPLMVLLVVIVASTAFPGMTDSAGAMERAALKLPAASNHWFLASVLYVSFNIVAGAPFLIIMGSRATSRRVALRGGMLGGILLGLLMLLLAASFYVRASEIAEVPLPSLYLAMRASPVFGFLMAFVIFASILNTAVGVLCSFAARLSETSPSRFRPASAVGAALAFGGSLLGFTQLINKIYPFFGYLGLVLMVWILFAWFRFRPWRATGTQECEAPNAAL</sequence>
<feature type="transmembrane region" description="Helical" evidence="1">
    <location>
        <begin position="264"/>
        <end position="290"/>
    </location>
</feature>
<feature type="transmembrane region" description="Helical" evidence="1">
    <location>
        <begin position="36"/>
        <end position="61"/>
    </location>
</feature>
<evidence type="ECO:0008006" key="4">
    <source>
        <dbReference type="Google" id="ProtNLM"/>
    </source>
</evidence>
<keyword evidence="1" id="KW-0812">Transmembrane</keyword>
<gene>
    <name evidence="2" type="ORF">ACFSMZ_02470</name>
</gene>
<dbReference type="PANTHER" id="PTHR37814">
    <property type="entry name" value="CONSERVED MEMBRANE PROTEIN"/>
    <property type="match status" value="1"/>
</dbReference>
<keyword evidence="1" id="KW-0472">Membrane</keyword>
<dbReference type="PANTHER" id="PTHR37814:SF1">
    <property type="entry name" value="MEMBRANE PROTEIN"/>
    <property type="match status" value="1"/>
</dbReference>
<keyword evidence="1" id="KW-1133">Transmembrane helix</keyword>
<organism evidence="2 3">
    <name type="scientific">Chelativorans composti</name>
    <dbReference type="NCBI Taxonomy" id="768533"/>
    <lineage>
        <taxon>Bacteria</taxon>
        <taxon>Pseudomonadati</taxon>
        <taxon>Pseudomonadota</taxon>
        <taxon>Alphaproteobacteria</taxon>
        <taxon>Hyphomicrobiales</taxon>
        <taxon>Phyllobacteriaceae</taxon>
        <taxon>Chelativorans</taxon>
    </lineage>
</organism>
<dbReference type="RefSeq" id="WP_345097794.1">
    <property type="nucleotide sequence ID" value="NZ_BAABGS010000009.1"/>
</dbReference>
<evidence type="ECO:0000256" key="1">
    <source>
        <dbReference type="SAM" id="Phobius"/>
    </source>
</evidence>
<feature type="transmembrane region" description="Helical" evidence="1">
    <location>
        <begin position="82"/>
        <end position="105"/>
    </location>
</feature>
<evidence type="ECO:0000313" key="2">
    <source>
        <dbReference type="EMBL" id="MFD2258632.1"/>
    </source>
</evidence>
<dbReference type="EMBL" id="JBHUIR010000010">
    <property type="protein sequence ID" value="MFD2258632.1"/>
    <property type="molecule type" value="Genomic_DNA"/>
</dbReference>
<accession>A0ABW5DC94</accession>
<protein>
    <recommendedName>
        <fullName evidence="4">Membrane protein YkvI</fullName>
    </recommendedName>
</protein>
<feature type="transmembrane region" description="Helical" evidence="1">
    <location>
        <begin position="143"/>
        <end position="165"/>
    </location>
</feature>
<feature type="transmembrane region" description="Helical" evidence="1">
    <location>
        <begin position="302"/>
        <end position="323"/>
    </location>
</feature>
<keyword evidence="3" id="KW-1185">Reference proteome</keyword>
<feature type="transmembrane region" description="Helical" evidence="1">
    <location>
        <begin position="185"/>
        <end position="209"/>
    </location>
</feature>
<name>A0ABW5DC94_9HYPH</name>
<reference evidence="3" key="1">
    <citation type="journal article" date="2019" name="Int. J. Syst. Evol. Microbiol.">
        <title>The Global Catalogue of Microorganisms (GCM) 10K type strain sequencing project: providing services to taxonomists for standard genome sequencing and annotation.</title>
        <authorList>
            <consortium name="The Broad Institute Genomics Platform"/>
            <consortium name="The Broad Institute Genome Sequencing Center for Infectious Disease"/>
            <person name="Wu L."/>
            <person name="Ma J."/>
        </authorList>
    </citation>
    <scope>NUCLEOTIDE SEQUENCE [LARGE SCALE GENOMIC DNA]</scope>
    <source>
        <strain evidence="3">KCTC 23707</strain>
    </source>
</reference>